<dbReference type="RefSeq" id="WP_105330348.1">
    <property type="nucleotide sequence ID" value="NZ_PUHY01000010.1"/>
</dbReference>
<gene>
    <name evidence="1" type="ORF">C5Y83_14000</name>
</gene>
<comment type="caution">
    <text evidence="1">The sequence shown here is derived from an EMBL/GenBank/DDBJ whole genome shotgun (WGS) entry which is preliminary data.</text>
</comment>
<organism evidence="1 2">
    <name type="scientific">Blastopirellula marina</name>
    <dbReference type="NCBI Taxonomy" id="124"/>
    <lineage>
        <taxon>Bacteria</taxon>
        <taxon>Pseudomonadati</taxon>
        <taxon>Planctomycetota</taxon>
        <taxon>Planctomycetia</taxon>
        <taxon>Pirellulales</taxon>
        <taxon>Pirellulaceae</taxon>
        <taxon>Blastopirellula</taxon>
    </lineage>
</organism>
<reference evidence="1 2" key="1">
    <citation type="submission" date="2018-02" db="EMBL/GenBank/DDBJ databases">
        <title>Comparative genomes isolates from brazilian mangrove.</title>
        <authorList>
            <person name="Araujo J.E."/>
            <person name="Taketani R.G."/>
            <person name="Silva M.C.P."/>
            <person name="Loureco M.V."/>
            <person name="Andreote F.D."/>
        </authorList>
    </citation>
    <scope>NUCLEOTIDE SEQUENCE [LARGE SCALE GENOMIC DNA]</scope>
    <source>
        <strain evidence="1 2">Hex-1 MGV</strain>
    </source>
</reference>
<dbReference type="OrthoDB" id="10007098at2"/>
<dbReference type="AlphaFoldDB" id="A0A2S8FR15"/>
<proteinExistence type="predicted"/>
<evidence type="ECO:0000313" key="2">
    <source>
        <dbReference type="Proteomes" id="UP000238322"/>
    </source>
</evidence>
<dbReference type="EMBL" id="PUHY01000010">
    <property type="protein sequence ID" value="PQO34618.1"/>
    <property type="molecule type" value="Genomic_DNA"/>
</dbReference>
<name>A0A2S8FR15_9BACT</name>
<accession>A0A2S8FR15</accession>
<sequence length="307" mass="34849">MKISKPLQKVLDEIAQSDSLWLKMNPQALLLHQWAETEQMPSDPFDIDVLLRQGLYSECTEAQWRLVRFKFPDLLALNEVAAYRRITGDSPLEYAILMSLSARAEWIAAKINWRYERETLWGPLMLASASHDRLATQRLVDHWKVWTDKPDNPALVPITEAIVALIENNPAELSAATDKFRKSVGSYLKGLQAALVGIANNHPANFSDGMQQMLKQFRGYLFNEKTSALINPHAQGLFELVRVFSPECAAAFDAQQGLPWDAEYSEAIRNLSDIQPELAQLDLPEDLRKPLISMEALDWPPDNRPKK</sequence>
<protein>
    <submittedName>
        <fullName evidence="1">Uncharacterized protein</fullName>
    </submittedName>
</protein>
<dbReference type="Proteomes" id="UP000238322">
    <property type="component" value="Unassembled WGS sequence"/>
</dbReference>
<evidence type="ECO:0000313" key="1">
    <source>
        <dbReference type="EMBL" id="PQO34618.1"/>
    </source>
</evidence>